<evidence type="ECO:0000313" key="1">
    <source>
        <dbReference type="EMBL" id="KKN20336.1"/>
    </source>
</evidence>
<reference evidence="1" key="1">
    <citation type="journal article" date="2015" name="Nature">
        <title>Complex archaea that bridge the gap between prokaryotes and eukaryotes.</title>
        <authorList>
            <person name="Spang A."/>
            <person name="Saw J.H."/>
            <person name="Jorgensen S.L."/>
            <person name="Zaremba-Niedzwiedzka K."/>
            <person name="Martijn J."/>
            <person name="Lind A.E."/>
            <person name="van Eijk R."/>
            <person name="Schleper C."/>
            <person name="Guy L."/>
            <person name="Ettema T.J."/>
        </authorList>
    </citation>
    <scope>NUCLEOTIDE SEQUENCE</scope>
</reference>
<protein>
    <submittedName>
        <fullName evidence="1">Uncharacterized protein</fullName>
    </submittedName>
</protein>
<proteinExistence type="predicted"/>
<comment type="caution">
    <text evidence="1">The sequence shown here is derived from an EMBL/GenBank/DDBJ whole genome shotgun (WGS) entry which is preliminary data.</text>
</comment>
<gene>
    <name evidence="1" type="ORF">LCGC14_0936640</name>
</gene>
<organism evidence="1">
    <name type="scientific">marine sediment metagenome</name>
    <dbReference type="NCBI Taxonomy" id="412755"/>
    <lineage>
        <taxon>unclassified sequences</taxon>
        <taxon>metagenomes</taxon>
        <taxon>ecological metagenomes</taxon>
    </lineage>
</organism>
<name>A0A0F9R4X7_9ZZZZ</name>
<accession>A0A0F9R4X7</accession>
<dbReference type="AlphaFoldDB" id="A0A0F9R4X7"/>
<sequence>MSEVTIGTDKTALSAIGMNDGSLAMVYSTTATDASPSPNTTEGGKLVLRQYDFFGTFKKEIVLEDFLGEELYTSGLVSSLTDAGISWADMLILNDGRLLVVYSIFAKANLATPPPPGNKALTATLRAKILSPALKLLSTTDITSDLYVSDDNGGYSFETYGRFKVAQLTGGNIVIPYSTIDITTNGTNDTVKYRVYNNDLTSIVKADATLLNPAGGRMECHAFSGGTGVLLYSKQDITDPVFPRLSYINSAGTITQTIAAVSSNLEGFNSTGERGPAGSITANGTILIITNDTDSALEVTTFVEYDSGGNKITGPTVMNGLTFGIFMAFPILTLLDNDDLAITYSDHRSSLNLNYILMNKVGSTWQWTEQLQVGAPDEAIFMAATSMPFNADNTFPPLRSDVGSKFGLVWSDQAFGIESDSGIDDELKFEITGTELAGASLIGSGLDFGSLAGGGGRYNSKLIAVGHRAIYVEDI</sequence>
<dbReference type="EMBL" id="LAZR01003252">
    <property type="protein sequence ID" value="KKN20336.1"/>
    <property type="molecule type" value="Genomic_DNA"/>
</dbReference>